<keyword evidence="8" id="KW-1185">Reference proteome</keyword>
<keyword evidence="6" id="KW-0175">Coiled coil</keyword>
<sequence>MSLMSAAAAWPPSARRRAYDLGVVRFYREKLSQLKQQLVHLRSRQHPKYVAGLQRLQQQLQERLDYEDLVAKLEVERIERDYEAEKTTADRELEERKADLMESLYNELDEKRKQIELEYHAMDLTGTSHNVYPANKKSLRRRPNEPAPLNEKRQRKTSPQQIVFQLCDADINDDLKAIGSAGATTAKVPVGGQSPARCASVGIPSILVERHVICAGDPTAIVDGSKLTFDGKCFLRAQAVFVETSDLGKLPTTIQTIGNTEIYLKSIGENKRIVITLSELQQGRAALKKR</sequence>
<dbReference type="AlphaFoldDB" id="A0A914WEZ3"/>
<reference evidence="9" key="1">
    <citation type="submission" date="2022-11" db="UniProtKB">
        <authorList>
            <consortium name="WormBaseParasite"/>
        </authorList>
    </citation>
    <scope>IDENTIFICATION</scope>
</reference>
<feature type="region of interest" description="Disordered" evidence="7">
    <location>
        <begin position="128"/>
        <end position="157"/>
    </location>
</feature>
<dbReference type="GO" id="GO:0010468">
    <property type="term" value="P:regulation of gene expression"/>
    <property type="evidence" value="ECO:0007669"/>
    <property type="project" value="UniProtKB-ARBA"/>
</dbReference>
<name>A0A914WEZ3_9BILA</name>
<comment type="subcellular location">
    <subcellularLocation>
        <location evidence="1">Nucleus</location>
    </subcellularLocation>
</comment>
<evidence type="ECO:0000313" key="8">
    <source>
        <dbReference type="Proteomes" id="UP000887566"/>
    </source>
</evidence>
<evidence type="ECO:0000256" key="7">
    <source>
        <dbReference type="SAM" id="MobiDB-lite"/>
    </source>
</evidence>
<dbReference type="GO" id="GO:0005654">
    <property type="term" value="C:nucleoplasm"/>
    <property type="evidence" value="ECO:0007669"/>
    <property type="project" value="UniProtKB-ARBA"/>
</dbReference>
<proteinExistence type="predicted"/>
<accession>A0A914WEZ3</accession>
<dbReference type="PANTHER" id="PTHR21964">
    <property type="entry name" value="BREAST CANCER METASTASIS-SUPPRESSOR 1"/>
    <property type="match status" value="1"/>
</dbReference>
<dbReference type="WBParaSite" id="PSAMB.scaffold3979size16151.g23048.t1">
    <property type="protein sequence ID" value="PSAMB.scaffold3979size16151.g23048.t1"/>
    <property type="gene ID" value="PSAMB.scaffold3979size16151.g23048"/>
</dbReference>
<evidence type="ECO:0000256" key="6">
    <source>
        <dbReference type="SAM" id="Coils"/>
    </source>
</evidence>
<keyword evidence="3" id="KW-0805">Transcription regulation</keyword>
<feature type="coiled-coil region" evidence="6">
    <location>
        <begin position="24"/>
        <end position="118"/>
    </location>
</feature>
<dbReference type="Pfam" id="PF08598">
    <property type="entry name" value="Sds3"/>
    <property type="match status" value="1"/>
</dbReference>
<keyword evidence="5" id="KW-0539">Nucleus</keyword>
<evidence type="ECO:0000313" key="9">
    <source>
        <dbReference type="WBParaSite" id="PSAMB.scaffold3979size16151.g23048.t1"/>
    </source>
</evidence>
<evidence type="ECO:0000256" key="1">
    <source>
        <dbReference type="ARBA" id="ARBA00004123"/>
    </source>
</evidence>
<protein>
    <submittedName>
        <fullName evidence="9">Uncharacterized protein</fullName>
    </submittedName>
</protein>
<organism evidence="8 9">
    <name type="scientific">Plectus sambesii</name>
    <dbReference type="NCBI Taxonomy" id="2011161"/>
    <lineage>
        <taxon>Eukaryota</taxon>
        <taxon>Metazoa</taxon>
        <taxon>Ecdysozoa</taxon>
        <taxon>Nematoda</taxon>
        <taxon>Chromadorea</taxon>
        <taxon>Plectida</taxon>
        <taxon>Plectina</taxon>
        <taxon>Plectoidea</taxon>
        <taxon>Plectidae</taxon>
        <taxon>Plectus</taxon>
    </lineage>
</organism>
<evidence type="ECO:0000256" key="5">
    <source>
        <dbReference type="ARBA" id="ARBA00023242"/>
    </source>
</evidence>
<dbReference type="SMART" id="SM01401">
    <property type="entry name" value="Sds3"/>
    <property type="match status" value="1"/>
</dbReference>
<evidence type="ECO:0000256" key="3">
    <source>
        <dbReference type="ARBA" id="ARBA00023015"/>
    </source>
</evidence>
<evidence type="ECO:0000256" key="4">
    <source>
        <dbReference type="ARBA" id="ARBA00023163"/>
    </source>
</evidence>
<dbReference type="InterPro" id="IPR013907">
    <property type="entry name" value="Sds3"/>
</dbReference>
<keyword evidence="4" id="KW-0804">Transcription</keyword>
<keyword evidence="2" id="KW-0678">Repressor</keyword>
<dbReference type="Proteomes" id="UP000887566">
    <property type="component" value="Unplaced"/>
</dbReference>
<evidence type="ECO:0000256" key="2">
    <source>
        <dbReference type="ARBA" id="ARBA00022491"/>
    </source>
</evidence>